<evidence type="ECO:0000313" key="8">
    <source>
        <dbReference type="Proteomes" id="UP000326565"/>
    </source>
</evidence>
<dbReference type="Pfam" id="PF03547">
    <property type="entry name" value="Mem_trans"/>
    <property type="match status" value="1"/>
</dbReference>
<feature type="transmembrane region" description="Helical" evidence="6">
    <location>
        <begin position="291"/>
        <end position="309"/>
    </location>
</feature>
<reference evidence="7 8" key="1">
    <citation type="submission" date="2019-04" db="EMBL/GenBank/DDBJ databases">
        <title>Friends and foes A comparative genomics study of 23 Aspergillus species from section Flavi.</title>
        <authorList>
            <consortium name="DOE Joint Genome Institute"/>
            <person name="Kjaerbolling I."/>
            <person name="Vesth T."/>
            <person name="Frisvad J.C."/>
            <person name="Nybo J.L."/>
            <person name="Theobald S."/>
            <person name="Kildgaard S."/>
            <person name="Isbrandt T."/>
            <person name="Kuo A."/>
            <person name="Sato A."/>
            <person name="Lyhne E.K."/>
            <person name="Kogle M.E."/>
            <person name="Wiebenga A."/>
            <person name="Kun R.S."/>
            <person name="Lubbers R.J."/>
            <person name="Makela M.R."/>
            <person name="Barry K."/>
            <person name="Chovatia M."/>
            <person name="Clum A."/>
            <person name="Daum C."/>
            <person name="Haridas S."/>
            <person name="He G."/>
            <person name="LaButti K."/>
            <person name="Lipzen A."/>
            <person name="Mondo S."/>
            <person name="Riley R."/>
            <person name="Salamov A."/>
            <person name="Simmons B.A."/>
            <person name="Magnuson J.K."/>
            <person name="Henrissat B."/>
            <person name="Mortensen U.H."/>
            <person name="Larsen T.O."/>
            <person name="Devries R.P."/>
            <person name="Grigoriev I.V."/>
            <person name="Machida M."/>
            <person name="Baker S.E."/>
            <person name="Andersen M.R."/>
        </authorList>
    </citation>
    <scope>NUCLEOTIDE SEQUENCE [LARGE SCALE GENOMIC DNA]</scope>
    <source>
        <strain evidence="7 8">CBS 151.66</strain>
    </source>
</reference>
<evidence type="ECO:0000256" key="5">
    <source>
        <dbReference type="SAM" id="MobiDB-lite"/>
    </source>
</evidence>
<dbReference type="GO" id="GO:0016020">
    <property type="term" value="C:membrane"/>
    <property type="evidence" value="ECO:0007669"/>
    <property type="project" value="UniProtKB-SubCell"/>
</dbReference>
<dbReference type="GO" id="GO:0055085">
    <property type="term" value="P:transmembrane transport"/>
    <property type="evidence" value="ECO:0007669"/>
    <property type="project" value="InterPro"/>
</dbReference>
<feature type="region of interest" description="Disordered" evidence="5">
    <location>
        <begin position="171"/>
        <end position="217"/>
    </location>
</feature>
<dbReference type="Proteomes" id="UP000326565">
    <property type="component" value="Unassembled WGS sequence"/>
</dbReference>
<feature type="compositionally biased region" description="Acidic residues" evidence="5">
    <location>
        <begin position="172"/>
        <end position="184"/>
    </location>
</feature>
<name>A0A5N5X349_9EURO</name>
<keyword evidence="8" id="KW-1185">Reference proteome</keyword>
<feature type="compositionally biased region" description="Polar residues" evidence="5">
    <location>
        <begin position="185"/>
        <end position="194"/>
    </location>
</feature>
<evidence type="ECO:0008006" key="9">
    <source>
        <dbReference type="Google" id="ProtNLM"/>
    </source>
</evidence>
<sequence>MANGGVVTPLLGALQACVSVLLTMSYGVAAQRLRLIQESSINDMAGLGVKLFLPALIVINLGEQLQLGNALNYLPVLVWSIIYTCASIGLAYFTSTGLRLPPWVTPTCAFNNTTSLPLLLLQSLESVGSLKLIIQDGDTESKAISRAQSYFLLCAVVSKTIGYAVGPKMLQDGDDTDQEADDTDPGTQNGSAEHNQLDEETSLLPQPAQKARHNISRSMRPMTRRISCIFPKRVRQQLMAPFESPFADVAIACTITGVILGLVPQLHTAFFNKSEDGGIFNAWLTSSIKNIGKLFTTLQIFVVGCKLGVSFEKMKASDNSGRMPLKAIGTIFLVRLVIWPAISIAVIYGLASRTNILPSDSILWFSLMLMPAGPPALVISGLAELAKVSELEKMAIAKTLTVMYMLSPCICFTITGALKASQAALEQRNSA</sequence>
<dbReference type="OrthoDB" id="191139at2759"/>
<dbReference type="GO" id="GO:0005783">
    <property type="term" value="C:endoplasmic reticulum"/>
    <property type="evidence" value="ECO:0007669"/>
    <property type="project" value="TreeGrafter"/>
</dbReference>
<keyword evidence="2 6" id="KW-0812">Transmembrane</keyword>
<evidence type="ECO:0000256" key="4">
    <source>
        <dbReference type="ARBA" id="ARBA00023136"/>
    </source>
</evidence>
<evidence type="ECO:0000256" key="3">
    <source>
        <dbReference type="ARBA" id="ARBA00022989"/>
    </source>
</evidence>
<dbReference type="PANTHER" id="PTHR31794:SF4">
    <property type="entry name" value="AUXIN EFFLUX TRANSPORTER FAMILY PROTEIN (EUROFUNG)"/>
    <property type="match status" value="1"/>
</dbReference>
<dbReference type="PANTHER" id="PTHR31794">
    <property type="entry name" value="AUXIN EFFLUX TRANSPORTER FAMILY PROTEIN (EUROFUNG)"/>
    <property type="match status" value="1"/>
</dbReference>
<organism evidence="7 8">
    <name type="scientific">Aspergillus leporis</name>
    <dbReference type="NCBI Taxonomy" id="41062"/>
    <lineage>
        <taxon>Eukaryota</taxon>
        <taxon>Fungi</taxon>
        <taxon>Dikarya</taxon>
        <taxon>Ascomycota</taxon>
        <taxon>Pezizomycotina</taxon>
        <taxon>Eurotiomycetes</taxon>
        <taxon>Eurotiomycetidae</taxon>
        <taxon>Eurotiales</taxon>
        <taxon>Aspergillaceae</taxon>
        <taxon>Aspergillus</taxon>
        <taxon>Aspergillus subgen. Circumdati</taxon>
    </lineage>
</organism>
<proteinExistence type="predicted"/>
<dbReference type="InterPro" id="IPR004776">
    <property type="entry name" value="Mem_transp_PIN-like"/>
</dbReference>
<comment type="subcellular location">
    <subcellularLocation>
        <location evidence="1">Membrane</location>
        <topology evidence="1">Multi-pass membrane protein</topology>
    </subcellularLocation>
</comment>
<evidence type="ECO:0000313" key="7">
    <source>
        <dbReference type="EMBL" id="KAB8073772.1"/>
    </source>
</evidence>
<keyword evidence="4 6" id="KW-0472">Membrane</keyword>
<feature type="transmembrane region" description="Helical" evidence="6">
    <location>
        <begin position="249"/>
        <end position="271"/>
    </location>
</feature>
<feature type="transmembrane region" description="Helical" evidence="6">
    <location>
        <begin position="73"/>
        <end position="93"/>
    </location>
</feature>
<evidence type="ECO:0000256" key="1">
    <source>
        <dbReference type="ARBA" id="ARBA00004141"/>
    </source>
</evidence>
<feature type="transmembrane region" description="Helical" evidence="6">
    <location>
        <begin position="362"/>
        <end position="383"/>
    </location>
</feature>
<evidence type="ECO:0000256" key="6">
    <source>
        <dbReference type="SAM" id="Phobius"/>
    </source>
</evidence>
<dbReference type="EMBL" id="ML732221">
    <property type="protein sequence ID" value="KAB8073772.1"/>
    <property type="molecule type" value="Genomic_DNA"/>
</dbReference>
<evidence type="ECO:0000256" key="2">
    <source>
        <dbReference type="ARBA" id="ARBA00022692"/>
    </source>
</evidence>
<protein>
    <recommendedName>
        <fullName evidence="9">Auxin efflux carrier</fullName>
    </recommendedName>
</protein>
<feature type="transmembrane region" description="Helical" evidence="6">
    <location>
        <begin position="395"/>
        <end position="418"/>
    </location>
</feature>
<dbReference type="AlphaFoldDB" id="A0A5N5X349"/>
<gene>
    <name evidence="7" type="ORF">BDV29DRAFT_157274</name>
</gene>
<keyword evidence="3 6" id="KW-1133">Transmembrane helix</keyword>
<feature type="transmembrane region" description="Helical" evidence="6">
    <location>
        <begin position="6"/>
        <end position="29"/>
    </location>
</feature>
<accession>A0A5N5X349</accession>
<feature type="transmembrane region" description="Helical" evidence="6">
    <location>
        <begin position="41"/>
        <end position="61"/>
    </location>
</feature>
<feature type="transmembrane region" description="Helical" evidence="6">
    <location>
        <begin position="330"/>
        <end position="350"/>
    </location>
</feature>